<evidence type="ECO:0000256" key="4">
    <source>
        <dbReference type="ARBA" id="ARBA00023235"/>
    </source>
</evidence>
<reference evidence="6 7" key="1">
    <citation type="submission" date="2020-10" db="EMBL/GenBank/DDBJ databases">
        <title>Complete genome sequence of Thermosphaera aggregans strain 3507.</title>
        <authorList>
            <person name="Zayulina K.S."/>
            <person name="Elcheninov A.G."/>
            <person name="Toshchakov S.V."/>
            <person name="Kublanov I.V."/>
            <person name="Kochetkova T.V."/>
        </authorList>
    </citation>
    <scope>NUCLEOTIDE SEQUENCE [LARGE SCALE GENOMIC DNA]</scope>
    <source>
        <strain evidence="6 7">3507</strain>
    </source>
</reference>
<protein>
    <submittedName>
        <fullName evidence="6">Aspartate aminotransferase family protein</fullName>
    </submittedName>
</protein>
<gene>
    <name evidence="6" type="ORF">IMZ38_06945</name>
</gene>
<dbReference type="GO" id="GO:0008483">
    <property type="term" value="F:transaminase activity"/>
    <property type="evidence" value="ECO:0007669"/>
    <property type="project" value="UniProtKB-KW"/>
</dbReference>
<keyword evidence="4" id="KW-0413">Isomerase</keyword>
<keyword evidence="6" id="KW-0032">Aminotransferase</keyword>
<dbReference type="PANTHER" id="PTHR43713:SF3">
    <property type="entry name" value="GLUTAMATE-1-SEMIALDEHYDE 2,1-AMINOMUTASE 1, CHLOROPLASTIC-RELATED"/>
    <property type="match status" value="1"/>
</dbReference>
<dbReference type="CDD" id="cd00610">
    <property type="entry name" value="OAT_like"/>
    <property type="match status" value="1"/>
</dbReference>
<evidence type="ECO:0000256" key="3">
    <source>
        <dbReference type="ARBA" id="ARBA00022898"/>
    </source>
</evidence>
<dbReference type="AlphaFoldDB" id="A0A7M1UPY7"/>
<evidence type="ECO:0000256" key="5">
    <source>
        <dbReference type="RuleBase" id="RU003560"/>
    </source>
</evidence>
<keyword evidence="7" id="KW-1185">Reference proteome</keyword>
<dbReference type="GO" id="GO:0042286">
    <property type="term" value="F:glutamate-1-semialdehyde 2,1-aminomutase activity"/>
    <property type="evidence" value="ECO:0007669"/>
    <property type="project" value="UniProtKB-EC"/>
</dbReference>
<dbReference type="GO" id="GO:0030170">
    <property type="term" value="F:pyridoxal phosphate binding"/>
    <property type="evidence" value="ECO:0007669"/>
    <property type="project" value="InterPro"/>
</dbReference>
<evidence type="ECO:0000313" key="7">
    <source>
        <dbReference type="Proteomes" id="UP000593766"/>
    </source>
</evidence>
<comment type="cofactor">
    <cofactor evidence="2">
        <name>pyridoxal 5'-phosphate</name>
        <dbReference type="ChEBI" id="CHEBI:597326"/>
    </cofactor>
</comment>
<dbReference type="Gene3D" id="3.90.1150.10">
    <property type="entry name" value="Aspartate Aminotransferase, domain 1"/>
    <property type="match status" value="1"/>
</dbReference>
<organism evidence="6 7">
    <name type="scientific">Thermosphaera chiliense</name>
    <dbReference type="NCBI Taxonomy" id="3402707"/>
    <lineage>
        <taxon>Archaea</taxon>
        <taxon>Thermoproteota</taxon>
        <taxon>Thermoprotei</taxon>
        <taxon>Desulfurococcales</taxon>
        <taxon>Desulfurococcaceae</taxon>
        <taxon>Thermosphaera</taxon>
    </lineage>
</organism>
<dbReference type="InterPro" id="IPR015424">
    <property type="entry name" value="PyrdxlP-dep_Trfase"/>
</dbReference>
<evidence type="ECO:0000256" key="2">
    <source>
        <dbReference type="ARBA" id="ARBA00001933"/>
    </source>
</evidence>
<sequence>MSEKTLTEEYVSKFSEKTPKSREIWLKLRKLTPYGVHSNWRVFEPHPLMLQKAKGSRVWDVDGNEYIDYTMAFGALVVGHANPVLLEKVKQKMDEGTIYGYETELSCKLSEVVTRRYGFDMVRFSNTGSEGTLLAIRLARVATGRSKILKFEGHYHGSHELLMVGVKPDLKHAGHPKKPRSVPTGFPYHVVPKELAENVVVAPWNDAEAIEEIMKVHGNDIAAIIMEPVAMNMGVVPAKKDFMVFLRKIANEYNSLLIFDEVKTSGMWYRGAQEYFGVKPDIMVAAKAIGGGFPFAAVLASKELLELVGPRKVPHGGTFNANPLSVYAAYVTLTELLTESNLAYTHKLSEELAKGYRDIIEDKGFEAHVVQVANKGTIYFSREEINTWRDFVLKVKWGPWYVWTLGMVIRGIIPQAMAYDEQWTISIMHTRDDIQKTLEVANIVAAEMKGRATEAIAIEESI</sequence>
<dbReference type="InterPro" id="IPR015422">
    <property type="entry name" value="PyrdxlP-dep_Trfase_small"/>
</dbReference>
<dbReference type="EMBL" id="CP063144">
    <property type="protein sequence ID" value="QOR94338.1"/>
    <property type="molecule type" value="Genomic_DNA"/>
</dbReference>
<dbReference type="RefSeq" id="WP_193436138.1">
    <property type="nucleotide sequence ID" value="NZ_CP063144.1"/>
</dbReference>
<comment type="catalytic activity">
    <reaction evidence="1">
        <text>(S)-4-amino-5-oxopentanoate = 5-aminolevulinate</text>
        <dbReference type="Rhea" id="RHEA:14265"/>
        <dbReference type="ChEBI" id="CHEBI:57501"/>
        <dbReference type="ChEBI" id="CHEBI:356416"/>
        <dbReference type="EC" id="5.4.3.8"/>
    </reaction>
</comment>
<accession>A0A7M1UPY7</accession>
<keyword evidence="6" id="KW-0808">Transferase</keyword>
<dbReference type="KEGG" id="tcs:IMZ38_06945"/>
<evidence type="ECO:0000256" key="1">
    <source>
        <dbReference type="ARBA" id="ARBA00001579"/>
    </source>
</evidence>
<dbReference type="PANTHER" id="PTHR43713">
    <property type="entry name" value="GLUTAMATE-1-SEMIALDEHYDE 2,1-AMINOMUTASE"/>
    <property type="match status" value="1"/>
</dbReference>
<proteinExistence type="inferred from homology"/>
<dbReference type="GeneID" id="59455141"/>
<dbReference type="OrthoDB" id="6524at2157"/>
<evidence type="ECO:0000313" key="6">
    <source>
        <dbReference type="EMBL" id="QOR94338.1"/>
    </source>
</evidence>
<dbReference type="Gene3D" id="3.40.640.10">
    <property type="entry name" value="Type I PLP-dependent aspartate aminotransferase-like (Major domain)"/>
    <property type="match status" value="1"/>
</dbReference>
<comment type="similarity">
    <text evidence="5">Belongs to the class-III pyridoxal-phosphate-dependent aminotransferase family.</text>
</comment>
<dbReference type="InterPro" id="IPR015421">
    <property type="entry name" value="PyrdxlP-dep_Trfase_major"/>
</dbReference>
<dbReference type="InterPro" id="IPR005814">
    <property type="entry name" value="Aminotrans_3"/>
</dbReference>
<dbReference type="Proteomes" id="UP000593766">
    <property type="component" value="Chromosome"/>
</dbReference>
<name>A0A7M1UPY7_9CREN</name>
<keyword evidence="3 5" id="KW-0663">Pyridoxal phosphate</keyword>
<dbReference type="SUPFAM" id="SSF53383">
    <property type="entry name" value="PLP-dependent transferases"/>
    <property type="match status" value="1"/>
</dbReference>
<dbReference type="Pfam" id="PF00202">
    <property type="entry name" value="Aminotran_3"/>
    <property type="match status" value="1"/>
</dbReference>